<feature type="domain" description="Flagellar hook-length control protein-like C-terminal" evidence="2">
    <location>
        <begin position="350"/>
        <end position="417"/>
    </location>
</feature>
<keyword evidence="4" id="KW-1185">Reference proteome</keyword>
<dbReference type="InterPro" id="IPR038610">
    <property type="entry name" value="FliK-like_C_sf"/>
</dbReference>
<dbReference type="EMBL" id="JACHXM010000004">
    <property type="protein sequence ID" value="MBB3140392.1"/>
    <property type="molecule type" value="Genomic_DNA"/>
</dbReference>
<reference evidence="3 4" key="1">
    <citation type="submission" date="2020-08" db="EMBL/GenBank/DDBJ databases">
        <title>Genomic Encyclopedia of Type Strains, Phase III (KMG-III): the genomes of soil and plant-associated and newly described type strains.</title>
        <authorList>
            <person name="Whitman W."/>
        </authorList>
    </citation>
    <scope>NUCLEOTIDE SEQUENCE [LARGE SCALE GENOMIC DNA]</scope>
    <source>
        <strain evidence="3 4">CECT 5995</strain>
    </source>
</reference>
<comment type="caution">
    <text evidence="3">The sequence shown here is derived from an EMBL/GenBank/DDBJ whole genome shotgun (WGS) entry which is preliminary data.</text>
</comment>
<feature type="region of interest" description="Disordered" evidence="1">
    <location>
        <begin position="237"/>
        <end position="285"/>
    </location>
</feature>
<gene>
    <name evidence="3" type="ORF">FHR96_001254</name>
</gene>
<evidence type="ECO:0000259" key="2">
    <source>
        <dbReference type="Pfam" id="PF02120"/>
    </source>
</evidence>
<evidence type="ECO:0000313" key="4">
    <source>
        <dbReference type="Proteomes" id="UP000525987"/>
    </source>
</evidence>
<dbReference type="Pfam" id="PF02120">
    <property type="entry name" value="Flg_hook"/>
    <property type="match status" value="1"/>
</dbReference>
<feature type="region of interest" description="Disordered" evidence="1">
    <location>
        <begin position="22"/>
        <end position="81"/>
    </location>
</feature>
<organism evidence="3 4">
    <name type="scientific">Halomonas organivorans</name>
    <dbReference type="NCBI Taxonomy" id="257772"/>
    <lineage>
        <taxon>Bacteria</taxon>
        <taxon>Pseudomonadati</taxon>
        <taxon>Pseudomonadota</taxon>
        <taxon>Gammaproteobacteria</taxon>
        <taxon>Oceanospirillales</taxon>
        <taxon>Halomonadaceae</taxon>
        <taxon>Halomonas</taxon>
    </lineage>
</organism>
<feature type="region of interest" description="Disordered" evidence="1">
    <location>
        <begin position="332"/>
        <end position="354"/>
    </location>
</feature>
<dbReference type="InterPro" id="IPR021136">
    <property type="entry name" value="Flagellar_hook_control-like_C"/>
</dbReference>
<evidence type="ECO:0000256" key="1">
    <source>
        <dbReference type="SAM" id="MobiDB-lite"/>
    </source>
</evidence>
<accession>A0A7W5BWG4</accession>
<proteinExistence type="predicted"/>
<name>A0A7W5BWG4_9GAMM</name>
<dbReference type="Gene3D" id="3.30.750.140">
    <property type="match status" value="1"/>
</dbReference>
<dbReference type="AlphaFoldDB" id="A0A7W5BWG4"/>
<sequence length="425" mass="44604">MSGITPLIDTLLHQVLGKRVDVPAPKPLNQPIKPTAPSEAPKAVHSDSRLDARAPAPAAGEAAKGASRGTPSQAPASPGAPLSALTHFSATARTIADLLVRFPAPASAVSPAAPLMSADATPAPEQLAQRLAGSIRDSGLFYEAHLARWYKGELSRQQLDREPQMLKTLRFVPLLQASTSPSGEGRAAEATSLLAARVRAAMPPVPMLPQAGALSRSGVEPSGPLSANAGALRLTAIPATPVTPPPTTTPSPMQATTVPAASAEAGPPSSASSGQSPSAATLPIDGRRDAVPESLQHLVRHQLEMLATPNLRWEGDVWSGLFMALVIQLPQGRREGQPGGDEASGERRNESQGWRSELDLDVAGLGPMKVSLWMRDARLDIDLRVNEEAARSRLEAGLEVLRRRLAGHGFDDVRLRLDAASGEMP</sequence>
<feature type="compositionally biased region" description="Low complexity" evidence="1">
    <location>
        <begin position="53"/>
        <end position="81"/>
    </location>
</feature>
<feature type="compositionally biased region" description="Low complexity" evidence="1">
    <location>
        <begin position="250"/>
        <end position="280"/>
    </location>
</feature>
<dbReference type="Proteomes" id="UP000525987">
    <property type="component" value="Unassembled WGS sequence"/>
</dbReference>
<feature type="compositionally biased region" description="Basic and acidic residues" evidence="1">
    <location>
        <begin position="42"/>
        <end position="52"/>
    </location>
</feature>
<dbReference type="RefSeq" id="WP_183386786.1">
    <property type="nucleotide sequence ID" value="NZ_JACHXM010000004.1"/>
</dbReference>
<evidence type="ECO:0000313" key="3">
    <source>
        <dbReference type="EMBL" id="MBB3140392.1"/>
    </source>
</evidence>
<protein>
    <recommendedName>
        <fullName evidence="2">Flagellar hook-length control protein-like C-terminal domain-containing protein</fullName>
    </recommendedName>
</protein>